<dbReference type="InterPro" id="IPR008966">
    <property type="entry name" value="Adhesion_dom_sf"/>
</dbReference>
<organism evidence="2 3">
    <name type="scientific">Citrobacter braakii</name>
    <dbReference type="NCBI Taxonomy" id="57706"/>
    <lineage>
        <taxon>Bacteria</taxon>
        <taxon>Pseudomonadati</taxon>
        <taxon>Pseudomonadota</taxon>
        <taxon>Gammaproteobacteria</taxon>
        <taxon>Enterobacterales</taxon>
        <taxon>Enterobacteriaceae</taxon>
        <taxon>Citrobacter</taxon>
        <taxon>Citrobacter freundii complex</taxon>
    </lineage>
</organism>
<dbReference type="Proteomes" id="UP000192573">
    <property type="component" value="Unassembled WGS sequence"/>
</dbReference>
<evidence type="ECO:0000256" key="1">
    <source>
        <dbReference type="SAM" id="SignalP"/>
    </source>
</evidence>
<dbReference type="GO" id="GO:0009289">
    <property type="term" value="C:pilus"/>
    <property type="evidence" value="ECO:0007669"/>
    <property type="project" value="InterPro"/>
</dbReference>
<dbReference type="PANTHER" id="PTHR33420:SF27">
    <property type="entry name" value="PROTEIN FIMG"/>
    <property type="match status" value="1"/>
</dbReference>
<name>A0A1V8P033_CITBR</name>
<dbReference type="EMBL" id="NAEW01000004">
    <property type="protein sequence ID" value="OQM42052.1"/>
    <property type="molecule type" value="Genomic_DNA"/>
</dbReference>
<sequence>MNIHKRFIHLALAGLYLGAAINIAEAEPVNINITGKVVASPCTVDTTQSQLNVNLGDNIQATALAQPGNVTTFKIFYLILKDCPFGTTSVTAAFSGTPAANSPGDYANTGTATNVNVQLKESLGSGNGKFLGPGTTLKRNVATDRTVSFPIGARAIAAAADVMPGTIVSVSQVTFTYQ</sequence>
<proteinExistence type="predicted"/>
<comment type="caution">
    <text evidence="2">The sequence shown here is derived from an EMBL/GenBank/DDBJ whole genome shotgun (WGS) entry which is preliminary data.</text>
</comment>
<evidence type="ECO:0008006" key="4">
    <source>
        <dbReference type="Google" id="ProtNLM"/>
    </source>
</evidence>
<gene>
    <name evidence="2" type="ORF">BZK42_10965</name>
</gene>
<dbReference type="Gene3D" id="2.60.40.1090">
    <property type="entry name" value="Fimbrial-type adhesion domain"/>
    <property type="match status" value="1"/>
</dbReference>
<keyword evidence="1" id="KW-0732">Signal</keyword>
<reference evidence="2 3" key="1">
    <citation type="submission" date="2017-03" db="EMBL/GenBank/DDBJ databases">
        <authorList>
            <person name="Afonso C.L."/>
            <person name="Miller P.J."/>
            <person name="Scott M.A."/>
            <person name="Spackman E."/>
            <person name="Goraichik I."/>
            <person name="Dimitrov K.M."/>
            <person name="Suarez D.L."/>
            <person name="Swayne D.E."/>
        </authorList>
    </citation>
    <scope>NUCLEOTIDE SEQUENCE [LARGE SCALE GENOMIC DNA]</scope>
    <source>
        <strain evidence="2 3">ATCC 51113</strain>
    </source>
</reference>
<dbReference type="InterPro" id="IPR036937">
    <property type="entry name" value="Adhesion_dom_fimbrial_sf"/>
</dbReference>
<dbReference type="InterPro" id="IPR050263">
    <property type="entry name" value="Bact_Fimbrial_Adh_Pro"/>
</dbReference>
<dbReference type="PANTHER" id="PTHR33420">
    <property type="entry name" value="FIMBRIAL SUBUNIT ELFA-RELATED"/>
    <property type="match status" value="1"/>
</dbReference>
<accession>A0A1V8P033</accession>
<dbReference type="GO" id="GO:0043709">
    <property type="term" value="P:cell adhesion involved in single-species biofilm formation"/>
    <property type="evidence" value="ECO:0007669"/>
    <property type="project" value="TreeGrafter"/>
</dbReference>
<protein>
    <recommendedName>
        <fullName evidence="4">Type 1 fimbrial protein</fullName>
    </recommendedName>
</protein>
<dbReference type="AlphaFoldDB" id="A0A1V8P033"/>
<feature type="chain" id="PRO_5010725150" description="Type 1 fimbrial protein" evidence="1">
    <location>
        <begin position="27"/>
        <end position="178"/>
    </location>
</feature>
<feature type="signal peptide" evidence="1">
    <location>
        <begin position="1"/>
        <end position="26"/>
    </location>
</feature>
<evidence type="ECO:0000313" key="3">
    <source>
        <dbReference type="Proteomes" id="UP000192573"/>
    </source>
</evidence>
<evidence type="ECO:0000313" key="2">
    <source>
        <dbReference type="EMBL" id="OQM42052.1"/>
    </source>
</evidence>
<dbReference type="SUPFAM" id="SSF49401">
    <property type="entry name" value="Bacterial adhesins"/>
    <property type="match status" value="1"/>
</dbReference>
<dbReference type="RefSeq" id="WP_080859156.1">
    <property type="nucleotide sequence ID" value="NZ_CP077300.1"/>
</dbReference>